<feature type="transmembrane region" description="Helical" evidence="1">
    <location>
        <begin position="9"/>
        <end position="28"/>
    </location>
</feature>
<keyword evidence="1" id="KW-1133">Transmembrane helix</keyword>
<evidence type="ECO:0000313" key="2">
    <source>
        <dbReference type="EMBL" id="REH44803.1"/>
    </source>
</evidence>
<feature type="transmembrane region" description="Helical" evidence="1">
    <location>
        <begin position="110"/>
        <end position="132"/>
    </location>
</feature>
<sequence length="141" mass="15359">MAYEEKRAWIMLVVSVAAYAAYAVLVLSRSGPGPLTAAPYAATLLWITGGSIVATIVLNIAVSIASPRDSKRDQRDREIGRFGDRIGQSFVVVGGVLAMFLAIFRLDQFWIANAIYLAFTLSAVLGSVARIVGYRRGFQTW</sequence>
<evidence type="ECO:0000256" key="1">
    <source>
        <dbReference type="SAM" id="Phobius"/>
    </source>
</evidence>
<dbReference type="RefSeq" id="WP_246015506.1">
    <property type="nucleotide sequence ID" value="NZ_CP144375.1"/>
</dbReference>
<proteinExistence type="predicted"/>
<keyword evidence="1" id="KW-0472">Membrane</keyword>
<name>A0A3E0HGJ7_9PSEU</name>
<keyword evidence="1" id="KW-0812">Transmembrane</keyword>
<dbReference type="AlphaFoldDB" id="A0A3E0HGJ7"/>
<protein>
    <submittedName>
        <fullName evidence="2">Uncharacterized protein</fullName>
    </submittedName>
</protein>
<reference evidence="2 3" key="1">
    <citation type="submission" date="2018-08" db="EMBL/GenBank/DDBJ databases">
        <title>Genomic Encyclopedia of Archaeal and Bacterial Type Strains, Phase II (KMG-II): from individual species to whole genera.</title>
        <authorList>
            <person name="Goeker M."/>
        </authorList>
    </citation>
    <scope>NUCLEOTIDE SEQUENCE [LARGE SCALE GENOMIC DNA]</scope>
    <source>
        <strain evidence="2 3">DSM 45791</strain>
    </source>
</reference>
<organism evidence="2 3">
    <name type="scientific">Kutzneria buriramensis</name>
    <dbReference type="NCBI Taxonomy" id="1045776"/>
    <lineage>
        <taxon>Bacteria</taxon>
        <taxon>Bacillati</taxon>
        <taxon>Actinomycetota</taxon>
        <taxon>Actinomycetes</taxon>
        <taxon>Pseudonocardiales</taxon>
        <taxon>Pseudonocardiaceae</taxon>
        <taxon>Kutzneria</taxon>
    </lineage>
</organism>
<dbReference type="Proteomes" id="UP000256269">
    <property type="component" value="Unassembled WGS sequence"/>
</dbReference>
<dbReference type="EMBL" id="QUNO01000008">
    <property type="protein sequence ID" value="REH44803.1"/>
    <property type="molecule type" value="Genomic_DNA"/>
</dbReference>
<feature type="transmembrane region" description="Helical" evidence="1">
    <location>
        <begin position="40"/>
        <end position="65"/>
    </location>
</feature>
<feature type="transmembrane region" description="Helical" evidence="1">
    <location>
        <begin position="86"/>
        <end position="104"/>
    </location>
</feature>
<keyword evidence="3" id="KW-1185">Reference proteome</keyword>
<gene>
    <name evidence="2" type="ORF">BCF44_108283</name>
</gene>
<evidence type="ECO:0000313" key="3">
    <source>
        <dbReference type="Proteomes" id="UP000256269"/>
    </source>
</evidence>
<accession>A0A3E0HGJ7</accession>
<comment type="caution">
    <text evidence="2">The sequence shown here is derived from an EMBL/GenBank/DDBJ whole genome shotgun (WGS) entry which is preliminary data.</text>
</comment>